<dbReference type="InterPro" id="IPR015797">
    <property type="entry name" value="NUDIX_hydrolase-like_dom_sf"/>
</dbReference>
<reference evidence="8 9" key="1">
    <citation type="journal article" date="2014" name="BMC Genomics">
        <title>Comparison of environmental and isolate Sulfobacillus genomes reveals diverse carbon, sulfur, nitrogen, and hydrogen metabolisms.</title>
        <authorList>
            <person name="Justice N.B."/>
            <person name="Norman A."/>
            <person name="Brown C.T."/>
            <person name="Singh A."/>
            <person name="Thomas B.C."/>
            <person name="Banfield J.F."/>
        </authorList>
    </citation>
    <scope>NUCLEOTIDE SEQUENCE [LARGE SCALE GENOMIC DNA]</scope>
    <source>
        <strain evidence="8">AMDSBA1</strain>
    </source>
</reference>
<keyword evidence="6" id="KW-0464">Manganese</keyword>
<evidence type="ECO:0000256" key="6">
    <source>
        <dbReference type="ARBA" id="ARBA00023211"/>
    </source>
</evidence>
<keyword evidence="4" id="KW-0378">Hydrolase</keyword>
<dbReference type="InterPro" id="IPR000086">
    <property type="entry name" value="NUDIX_hydrolase_dom"/>
</dbReference>
<dbReference type="GO" id="GO:0046872">
    <property type="term" value="F:metal ion binding"/>
    <property type="evidence" value="ECO:0007669"/>
    <property type="project" value="UniProtKB-KW"/>
</dbReference>
<evidence type="ECO:0000259" key="7">
    <source>
        <dbReference type="PROSITE" id="PS51462"/>
    </source>
</evidence>
<evidence type="ECO:0000313" key="9">
    <source>
        <dbReference type="Proteomes" id="UP000242699"/>
    </source>
</evidence>
<comment type="cofactor">
    <cofactor evidence="2">
        <name>Mg(2+)</name>
        <dbReference type="ChEBI" id="CHEBI:18420"/>
    </cofactor>
</comment>
<evidence type="ECO:0000256" key="4">
    <source>
        <dbReference type="ARBA" id="ARBA00022801"/>
    </source>
</evidence>
<keyword evidence="5" id="KW-0460">Magnesium</keyword>
<dbReference type="Gene3D" id="3.90.79.10">
    <property type="entry name" value="Nucleoside Triphosphate Pyrophosphohydrolase"/>
    <property type="match status" value="1"/>
</dbReference>
<dbReference type="Pfam" id="PF00293">
    <property type="entry name" value="NUDIX"/>
    <property type="match status" value="1"/>
</dbReference>
<dbReference type="EMBL" id="PXYT01000024">
    <property type="protein sequence ID" value="PSR27790.1"/>
    <property type="molecule type" value="Genomic_DNA"/>
</dbReference>
<feature type="domain" description="Nudix hydrolase" evidence="7">
    <location>
        <begin position="86"/>
        <end position="220"/>
    </location>
</feature>
<name>A0A2T2WZX5_9FIRM</name>
<dbReference type="InterPro" id="IPR045121">
    <property type="entry name" value="CoAse"/>
</dbReference>
<comment type="cofactor">
    <cofactor evidence="1">
        <name>Mn(2+)</name>
        <dbReference type="ChEBI" id="CHEBI:29035"/>
    </cofactor>
</comment>
<organism evidence="8 9">
    <name type="scientific">Sulfobacillus benefaciens</name>
    <dbReference type="NCBI Taxonomy" id="453960"/>
    <lineage>
        <taxon>Bacteria</taxon>
        <taxon>Bacillati</taxon>
        <taxon>Bacillota</taxon>
        <taxon>Clostridia</taxon>
        <taxon>Eubacteriales</taxon>
        <taxon>Clostridiales Family XVII. Incertae Sedis</taxon>
        <taxon>Sulfobacillus</taxon>
    </lineage>
</organism>
<dbReference type="CDD" id="cd03426">
    <property type="entry name" value="NUDIX_CoAse_Nudt7"/>
    <property type="match status" value="1"/>
</dbReference>
<gene>
    <name evidence="8" type="ORF">C7B43_11395</name>
</gene>
<sequence length="237" mass="27073">MSDYTTREPHTTARKDVLSHLRGFPHLKLYMGRRRKRRIKCSKRRISQPVSGLRAFSYTRTESFATIEKARDSGGGDRVWVKPEGLKAASVAVLIVRDQWQWWTLIIRRPSWMREHPAQFGFPGGKREPADKTLWETAQRETAEEVGISLKVSQCLGCLEPVVIPVTGYWIWPWLVGLSARTEPDLNSGEVAEARWIRLEELWTVSRTGPLGIMYPTEFGTIWGASARIIGQLRPGM</sequence>
<evidence type="ECO:0000256" key="5">
    <source>
        <dbReference type="ARBA" id="ARBA00022842"/>
    </source>
</evidence>
<comment type="caution">
    <text evidence="8">The sequence shown here is derived from an EMBL/GenBank/DDBJ whole genome shotgun (WGS) entry which is preliminary data.</text>
</comment>
<dbReference type="PANTHER" id="PTHR12992">
    <property type="entry name" value="NUDIX HYDROLASE"/>
    <property type="match status" value="1"/>
</dbReference>
<proteinExistence type="predicted"/>
<protein>
    <recommendedName>
        <fullName evidence="7">Nudix hydrolase domain-containing protein</fullName>
    </recommendedName>
</protein>
<keyword evidence="3" id="KW-0479">Metal-binding</keyword>
<dbReference type="PANTHER" id="PTHR12992:SF11">
    <property type="entry name" value="MITOCHONDRIAL COENZYME A DIPHOSPHATASE NUDT8"/>
    <property type="match status" value="1"/>
</dbReference>
<dbReference type="SUPFAM" id="SSF55811">
    <property type="entry name" value="Nudix"/>
    <property type="match status" value="1"/>
</dbReference>
<dbReference type="PROSITE" id="PS51462">
    <property type="entry name" value="NUDIX"/>
    <property type="match status" value="1"/>
</dbReference>
<evidence type="ECO:0000256" key="1">
    <source>
        <dbReference type="ARBA" id="ARBA00001936"/>
    </source>
</evidence>
<evidence type="ECO:0000313" key="8">
    <source>
        <dbReference type="EMBL" id="PSR27790.1"/>
    </source>
</evidence>
<accession>A0A2T2WZX5</accession>
<dbReference type="AlphaFoldDB" id="A0A2T2WZX5"/>
<dbReference type="Proteomes" id="UP000242699">
    <property type="component" value="Unassembled WGS sequence"/>
</dbReference>
<dbReference type="GO" id="GO:0010945">
    <property type="term" value="F:coenzyme A diphosphatase activity"/>
    <property type="evidence" value="ECO:0007669"/>
    <property type="project" value="InterPro"/>
</dbReference>
<evidence type="ECO:0000256" key="2">
    <source>
        <dbReference type="ARBA" id="ARBA00001946"/>
    </source>
</evidence>
<evidence type="ECO:0000256" key="3">
    <source>
        <dbReference type="ARBA" id="ARBA00022723"/>
    </source>
</evidence>